<gene>
    <name evidence="2" type="ORF">K4G66_11610</name>
</gene>
<reference evidence="2" key="1">
    <citation type="journal article" date="2023" name="Comput. Struct. Biotechnol. J.">
        <title>Discovery of a novel marine Bacteroidetes with a rich repertoire of carbohydrate-active enzymes.</title>
        <authorList>
            <person name="Chen B."/>
            <person name="Liu G."/>
            <person name="Chen Q."/>
            <person name="Wang H."/>
            <person name="Liu L."/>
            <person name="Tang K."/>
        </authorList>
    </citation>
    <scope>NUCLEOTIDE SEQUENCE</scope>
    <source>
        <strain evidence="2">TK19036</strain>
    </source>
</reference>
<feature type="region of interest" description="Disordered" evidence="1">
    <location>
        <begin position="296"/>
        <end position="315"/>
    </location>
</feature>
<evidence type="ECO:0000313" key="2">
    <source>
        <dbReference type="EMBL" id="WKN39337.1"/>
    </source>
</evidence>
<dbReference type="SUPFAM" id="SSF48371">
    <property type="entry name" value="ARM repeat"/>
    <property type="match status" value="1"/>
</dbReference>
<sequence>MQERKKKDLRFRYQYFLYDAMVESQKGKGSPDFHEVVLARFLEEEKKNQLDKQILTVLLVDLKRSFTGSSEAQLLRLADALHLPEYAYQKLKSRHWSTQAQGIREISNIKVLNDSFLSEITDLSTSPTPAISQEAQIALVKLSNPPDLSFLNDLSTSLSHWQQIHLFHHLRTVDKECLPIFSQWLTSDNESVVIFSLRMIAEFEQRSNTELILQQLNHPSQNIILETIRTITQLKLIQALDALIKLLQHGDHKIQISCIQAIGYLGKNQHLPYLNAVMAHDDYWIRRMASTAVKQLEQSDETSTTSSKPSLQPLD</sequence>
<dbReference type="EMBL" id="CP120682">
    <property type="protein sequence ID" value="WKN39337.1"/>
    <property type="molecule type" value="Genomic_DNA"/>
</dbReference>
<name>A0AA49GQZ1_9BACT</name>
<protein>
    <submittedName>
        <fullName evidence="2">HEAT repeat domain-containing protein</fullName>
    </submittedName>
</protein>
<dbReference type="InterPro" id="IPR011989">
    <property type="entry name" value="ARM-like"/>
</dbReference>
<organism evidence="2">
    <name type="scientific">Roseihalotalea indica</name>
    <dbReference type="NCBI Taxonomy" id="2867963"/>
    <lineage>
        <taxon>Bacteria</taxon>
        <taxon>Pseudomonadati</taxon>
        <taxon>Bacteroidota</taxon>
        <taxon>Cytophagia</taxon>
        <taxon>Cytophagales</taxon>
        <taxon>Catalimonadaceae</taxon>
        <taxon>Roseihalotalea</taxon>
    </lineage>
</organism>
<dbReference type="Pfam" id="PF13646">
    <property type="entry name" value="HEAT_2"/>
    <property type="match status" value="1"/>
</dbReference>
<proteinExistence type="predicted"/>
<accession>A0AA49GQZ1</accession>
<dbReference type="Gene3D" id="1.25.10.10">
    <property type="entry name" value="Leucine-rich Repeat Variant"/>
    <property type="match status" value="1"/>
</dbReference>
<reference evidence="2" key="2">
    <citation type="journal article" date="2024" name="Antonie Van Leeuwenhoek">
        <title>Roseihalotalea indica gen. nov., sp. nov., a halophilic Bacteroidetes from mesopelagic Southwest Indian Ocean with higher carbohydrate metabolic potential.</title>
        <authorList>
            <person name="Chen B."/>
            <person name="Zhang M."/>
            <person name="Lin D."/>
            <person name="Ye J."/>
            <person name="Tang K."/>
        </authorList>
    </citation>
    <scope>NUCLEOTIDE SEQUENCE</scope>
    <source>
        <strain evidence="2">TK19036</strain>
    </source>
</reference>
<feature type="compositionally biased region" description="Polar residues" evidence="1">
    <location>
        <begin position="301"/>
        <end position="315"/>
    </location>
</feature>
<dbReference type="AlphaFoldDB" id="A0AA49GQZ1"/>
<evidence type="ECO:0000256" key="1">
    <source>
        <dbReference type="SAM" id="MobiDB-lite"/>
    </source>
</evidence>
<dbReference type="InterPro" id="IPR016024">
    <property type="entry name" value="ARM-type_fold"/>
</dbReference>